<protein>
    <submittedName>
        <fullName evidence="1">Uncharacterized protein</fullName>
    </submittedName>
</protein>
<gene>
    <name evidence="1" type="ORF">CRENBAI_023142</name>
</gene>
<name>A0AAV9SN73_9TELE</name>
<reference evidence="1 2" key="1">
    <citation type="submission" date="2021-06" db="EMBL/GenBank/DDBJ databases">
        <authorList>
            <person name="Palmer J.M."/>
        </authorList>
    </citation>
    <scope>NUCLEOTIDE SEQUENCE [LARGE SCALE GENOMIC DNA]</scope>
    <source>
        <strain evidence="1 2">MEX-2019</strain>
        <tissue evidence="1">Muscle</tissue>
    </source>
</reference>
<proteinExistence type="predicted"/>
<dbReference type="AlphaFoldDB" id="A0AAV9SN73"/>
<keyword evidence="2" id="KW-1185">Reference proteome</keyword>
<dbReference type="Proteomes" id="UP001311232">
    <property type="component" value="Unassembled WGS sequence"/>
</dbReference>
<evidence type="ECO:0000313" key="2">
    <source>
        <dbReference type="Proteomes" id="UP001311232"/>
    </source>
</evidence>
<accession>A0AAV9SN73</accession>
<organism evidence="1 2">
    <name type="scientific">Crenichthys baileyi</name>
    <name type="common">White River springfish</name>
    <dbReference type="NCBI Taxonomy" id="28760"/>
    <lineage>
        <taxon>Eukaryota</taxon>
        <taxon>Metazoa</taxon>
        <taxon>Chordata</taxon>
        <taxon>Craniata</taxon>
        <taxon>Vertebrata</taxon>
        <taxon>Euteleostomi</taxon>
        <taxon>Actinopterygii</taxon>
        <taxon>Neopterygii</taxon>
        <taxon>Teleostei</taxon>
        <taxon>Neoteleostei</taxon>
        <taxon>Acanthomorphata</taxon>
        <taxon>Ovalentaria</taxon>
        <taxon>Atherinomorphae</taxon>
        <taxon>Cyprinodontiformes</taxon>
        <taxon>Goodeidae</taxon>
        <taxon>Crenichthys</taxon>
    </lineage>
</organism>
<dbReference type="EMBL" id="JAHHUM010000068">
    <property type="protein sequence ID" value="KAK5622891.1"/>
    <property type="molecule type" value="Genomic_DNA"/>
</dbReference>
<sequence>MRGCCLGAQLMRCRRRLMIVVCEENWVAERRRGRKDGGEGQGVGSLCLGFMKTALQEEIPQFQVWMQFPRSSH</sequence>
<comment type="caution">
    <text evidence="1">The sequence shown here is derived from an EMBL/GenBank/DDBJ whole genome shotgun (WGS) entry which is preliminary data.</text>
</comment>
<evidence type="ECO:0000313" key="1">
    <source>
        <dbReference type="EMBL" id="KAK5622891.1"/>
    </source>
</evidence>